<dbReference type="PANTHER" id="PTHR30561:SF9">
    <property type="entry name" value="4-AMINO-4-DEOXY-L-ARABINOSE-PHOSPHOUNDECAPRENOL FLIPPASE SUBUNIT ARNF-RELATED"/>
    <property type="match status" value="1"/>
</dbReference>
<comment type="similarity">
    <text evidence="6">Belongs to the drug/metabolite transporter (DMT) superfamily. Small multidrug resistance (SMR) (TC 2.A.7.1) family.</text>
</comment>
<evidence type="ECO:0000256" key="6">
    <source>
        <dbReference type="RuleBase" id="RU003942"/>
    </source>
</evidence>
<keyword evidence="9" id="KW-1185">Reference proteome</keyword>
<evidence type="ECO:0000256" key="2">
    <source>
        <dbReference type="ARBA" id="ARBA00022475"/>
    </source>
</evidence>
<keyword evidence="3 6" id="KW-0812">Transmembrane</keyword>
<name>A0A6L8WB88_9PROT</name>
<dbReference type="InterPro" id="IPR000390">
    <property type="entry name" value="Small_drug/metabolite_transptr"/>
</dbReference>
<reference evidence="8 9" key="1">
    <citation type="submission" date="2019-12" db="EMBL/GenBank/DDBJ databases">
        <title>Snethiella sp. nov. sp. isolated from sea sand.</title>
        <authorList>
            <person name="Kim J."/>
            <person name="Jeong S.E."/>
            <person name="Jung H.S."/>
            <person name="Jeon C.O."/>
        </authorList>
    </citation>
    <scope>NUCLEOTIDE SEQUENCE [LARGE SCALE GENOMIC DNA]</scope>
    <source>
        <strain evidence="8 9">DP05</strain>
    </source>
</reference>
<keyword evidence="4 7" id="KW-1133">Transmembrane helix</keyword>
<gene>
    <name evidence="8" type="ORF">GQE98_13760</name>
</gene>
<organism evidence="8 9">
    <name type="scientific">Sneathiella litorea</name>
    <dbReference type="NCBI Taxonomy" id="2606216"/>
    <lineage>
        <taxon>Bacteria</taxon>
        <taxon>Pseudomonadati</taxon>
        <taxon>Pseudomonadota</taxon>
        <taxon>Alphaproteobacteria</taxon>
        <taxon>Sneathiellales</taxon>
        <taxon>Sneathiellaceae</taxon>
        <taxon>Sneathiella</taxon>
    </lineage>
</organism>
<comment type="subcellular location">
    <subcellularLocation>
        <location evidence="1 6">Cell membrane</location>
        <topology evidence="1 6">Multi-pass membrane protein</topology>
    </subcellularLocation>
</comment>
<dbReference type="SUPFAM" id="SSF103481">
    <property type="entry name" value="Multidrug resistance efflux transporter EmrE"/>
    <property type="match status" value="1"/>
</dbReference>
<dbReference type="GO" id="GO:0005886">
    <property type="term" value="C:plasma membrane"/>
    <property type="evidence" value="ECO:0007669"/>
    <property type="project" value="UniProtKB-SubCell"/>
</dbReference>
<feature type="transmembrane region" description="Helical" evidence="7">
    <location>
        <begin position="78"/>
        <end position="98"/>
    </location>
</feature>
<accession>A0A6L8WB88</accession>
<protein>
    <submittedName>
        <fullName evidence="8">EamA family transporter</fullName>
    </submittedName>
</protein>
<dbReference type="Gene3D" id="1.10.3730.20">
    <property type="match status" value="1"/>
</dbReference>
<comment type="caution">
    <text evidence="8">The sequence shown here is derived from an EMBL/GenBank/DDBJ whole genome shotgun (WGS) entry which is preliminary data.</text>
</comment>
<keyword evidence="2" id="KW-1003">Cell membrane</keyword>
<dbReference type="PANTHER" id="PTHR30561">
    <property type="entry name" value="SMR FAMILY PROTON-DEPENDENT DRUG EFFLUX TRANSPORTER SUGE"/>
    <property type="match status" value="1"/>
</dbReference>
<dbReference type="EMBL" id="WTUW01000002">
    <property type="protein sequence ID" value="MZR31703.1"/>
    <property type="molecule type" value="Genomic_DNA"/>
</dbReference>
<evidence type="ECO:0000256" key="4">
    <source>
        <dbReference type="ARBA" id="ARBA00022989"/>
    </source>
</evidence>
<keyword evidence="5 7" id="KW-0472">Membrane</keyword>
<dbReference type="Pfam" id="PF00893">
    <property type="entry name" value="Multi_Drug_Res"/>
    <property type="match status" value="1"/>
</dbReference>
<feature type="transmembrane region" description="Helical" evidence="7">
    <location>
        <begin position="104"/>
        <end position="121"/>
    </location>
</feature>
<proteinExistence type="inferred from homology"/>
<dbReference type="AlphaFoldDB" id="A0A6L8WB88"/>
<dbReference type="InterPro" id="IPR037185">
    <property type="entry name" value="EmrE-like"/>
</dbReference>
<evidence type="ECO:0000256" key="5">
    <source>
        <dbReference type="ARBA" id="ARBA00023136"/>
    </source>
</evidence>
<dbReference type="RefSeq" id="WP_161316179.1">
    <property type="nucleotide sequence ID" value="NZ_WTUW01000002.1"/>
</dbReference>
<feature type="transmembrane region" description="Helical" evidence="7">
    <location>
        <begin position="43"/>
        <end position="71"/>
    </location>
</feature>
<dbReference type="Proteomes" id="UP000476030">
    <property type="component" value="Unassembled WGS sequence"/>
</dbReference>
<evidence type="ECO:0000256" key="7">
    <source>
        <dbReference type="SAM" id="Phobius"/>
    </source>
</evidence>
<evidence type="ECO:0000313" key="9">
    <source>
        <dbReference type="Proteomes" id="UP000476030"/>
    </source>
</evidence>
<evidence type="ECO:0000256" key="3">
    <source>
        <dbReference type="ARBA" id="ARBA00022692"/>
    </source>
</evidence>
<dbReference type="GO" id="GO:0022857">
    <property type="term" value="F:transmembrane transporter activity"/>
    <property type="evidence" value="ECO:0007669"/>
    <property type="project" value="InterPro"/>
</dbReference>
<sequence length="124" mass="13372">MSFLVLSLILLTVFASACAQLVLKLGVADQKMQAAMQSGIYESAFTALFSPFIWLGLIIYALSVVLWLWVLSKVDLSVAYPFVGIGFVITMLFGILLLNENVTPMRIIGTVLIVGGCVLVGRSA</sequence>
<evidence type="ECO:0000256" key="1">
    <source>
        <dbReference type="ARBA" id="ARBA00004651"/>
    </source>
</evidence>
<evidence type="ECO:0000313" key="8">
    <source>
        <dbReference type="EMBL" id="MZR31703.1"/>
    </source>
</evidence>
<dbReference type="InterPro" id="IPR045324">
    <property type="entry name" value="Small_multidrug_res"/>
</dbReference>